<name>A0A117N2S8_RHILI</name>
<comment type="caution">
    <text evidence="1">The sequence shown here is derived from an EMBL/GenBank/DDBJ whole genome shotgun (WGS) entry which is preliminary data.</text>
</comment>
<accession>A0A117N2S8</accession>
<reference evidence="1 2" key="1">
    <citation type="submission" date="2015-12" db="EMBL/GenBank/DDBJ databases">
        <title>Draft genome sequence of Mesorhizobium sp. UFLA 01-765, a multitolerant efficient symbiont and plant-growth promoting strain isolated from Zn-mining soil using Leucaena leucocephala as a trap plant.</title>
        <authorList>
            <person name="Rangel W.M."/>
            <person name="Thijs S."/>
            <person name="Longatti S.M."/>
            <person name="Moreira F.M."/>
            <person name="Weyens N."/>
            <person name="Vangronsveld J."/>
            <person name="Van Hamme J.D."/>
            <person name="Bottos E.M."/>
            <person name="Rineau F."/>
        </authorList>
    </citation>
    <scope>NUCLEOTIDE SEQUENCE [LARGE SCALE GENOMIC DNA]</scope>
    <source>
        <strain evidence="1 2">UFLA 01-765</strain>
    </source>
</reference>
<dbReference type="Proteomes" id="UP000053176">
    <property type="component" value="Unassembled WGS sequence"/>
</dbReference>
<gene>
    <name evidence="1" type="ORF">AU467_27420</name>
</gene>
<evidence type="ECO:0000313" key="2">
    <source>
        <dbReference type="Proteomes" id="UP000053176"/>
    </source>
</evidence>
<organism evidence="1 2">
    <name type="scientific">Rhizobium loti</name>
    <name type="common">Mesorhizobium loti</name>
    <dbReference type="NCBI Taxonomy" id="381"/>
    <lineage>
        <taxon>Bacteria</taxon>
        <taxon>Pseudomonadati</taxon>
        <taxon>Pseudomonadota</taxon>
        <taxon>Alphaproteobacteria</taxon>
        <taxon>Hyphomicrobiales</taxon>
        <taxon>Phyllobacteriaceae</taxon>
        <taxon>Mesorhizobium</taxon>
    </lineage>
</organism>
<dbReference type="AlphaFoldDB" id="A0A117N2S8"/>
<sequence>MKADAPLAPTTLTRGEALSILSAGIAGPCCGEAHEMLAWLYLLPPSDAVSSETGAEPPVESPRPRLRLRGLFRWLGYRRPSQSGLS</sequence>
<dbReference type="EMBL" id="LPWA01000122">
    <property type="protein sequence ID" value="KUM25102.1"/>
    <property type="molecule type" value="Genomic_DNA"/>
</dbReference>
<proteinExistence type="predicted"/>
<protein>
    <submittedName>
        <fullName evidence="1">Uncharacterized protein</fullName>
    </submittedName>
</protein>
<evidence type="ECO:0000313" key="1">
    <source>
        <dbReference type="EMBL" id="KUM25102.1"/>
    </source>
</evidence>